<sequence length="99" mass="11258">MLRAAARRYTTIAVDRRPGEGVRRGRPAPPPARTIHVCAASRTPCCVMLQITRQSRTNRALGAPHREARTFFFNFKSRGSEFELYTLTQYGSKVFEDNL</sequence>
<keyword evidence="2" id="KW-1185">Reference proteome</keyword>
<gene>
    <name evidence="1" type="ORF">EVAR_65862_1</name>
</gene>
<accession>A0A4C1ZLN2</accession>
<name>A0A4C1ZLN2_EUMVA</name>
<proteinExistence type="predicted"/>
<dbReference type="Proteomes" id="UP000299102">
    <property type="component" value="Unassembled WGS sequence"/>
</dbReference>
<evidence type="ECO:0000313" key="1">
    <source>
        <dbReference type="EMBL" id="GBP87799.1"/>
    </source>
</evidence>
<evidence type="ECO:0000313" key="2">
    <source>
        <dbReference type="Proteomes" id="UP000299102"/>
    </source>
</evidence>
<dbReference type="EMBL" id="BGZK01001886">
    <property type="protein sequence ID" value="GBP87799.1"/>
    <property type="molecule type" value="Genomic_DNA"/>
</dbReference>
<reference evidence="1 2" key="1">
    <citation type="journal article" date="2019" name="Commun. Biol.">
        <title>The bagworm genome reveals a unique fibroin gene that provides high tensile strength.</title>
        <authorList>
            <person name="Kono N."/>
            <person name="Nakamura H."/>
            <person name="Ohtoshi R."/>
            <person name="Tomita M."/>
            <person name="Numata K."/>
            <person name="Arakawa K."/>
        </authorList>
    </citation>
    <scope>NUCLEOTIDE SEQUENCE [LARGE SCALE GENOMIC DNA]</scope>
</reference>
<comment type="caution">
    <text evidence="1">The sequence shown here is derived from an EMBL/GenBank/DDBJ whole genome shotgun (WGS) entry which is preliminary data.</text>
</comment>
<protein>
    <submittedName>
        <fullName evidence="1">Uncharacterized protein</fullName>
    </submittedName>
</protein>
<dbReference type="AlphaFoldDB" id="A0A4C1ZLN2"/>
<organism evidence="1 2">
    <name type="scientific">Eumeta variegata</name>
    <name type="common">Bagworm moth</name>
    <name type="synonym">Eumeta japonica</name>
    <dbReference type="NCBI Taxonomy" id="151549"/>
    <lineage>
        <taxon>Eukaryota</taxon>
        <taxon>Metazoa</taxon>
        <taxon>Ecdysozoa</taxon>
        <taxon>Arthropoda</taxon>
        <taxon>Hexapoda</taxon>
        <taxon>Insecta</taxon>
        <taxon>Pterygota</taxon>
        <taxon>Neoptera</taxon>
        <taxon>Endopterygota</taxon>
        <taxon>Lepidoptera</taxon>
        <taxon>Glossata</taxon>
        <taxon>Ditrysia</taxon>
        <taxon>Tineoidea</taxon>
        <taxon>Psychidae</taxon>
        <taxon>Oiketicinae</taxon>
        <taxon>Eumeta</taxon>
    </lineage>
</organism>